<evidence type="ECO:0000256" key="1">
    <source>
        <dbReference type="ARBA" id="ARBA00004571"/>
    </source>
</evidence>
<dbReference type="SUPFAM" id="SSF56935">
    <property type="entry name" value="Porins"/>
    <property type="match status" value="1"/>
</dbReference>
<organism evidence="14 15">
    <name type="scientific">Sphingobacterium chuzhouense</name>
    <dbReference type="NCBI Taxonomy" id="1742264"/>
    <lineage>
        <taxon>Bacteria</taxon>
        <taxon>Pseudomonadati</taxon>
        <taxon>Bacteroidota</taxon>
        <taxon>Sphingobacteriia</taxon>
        <taxon>Sphingobacteriales</taxon>
        <taxon>Sphingobacteriaceae</taxon>
        <taxon>Sphingobacterium</taxon>
    </lineage>
</organism>
<dbReference type="Pfam" id="PF00593">
    <property type="entry name" value="TonB_dep_Rec_b-barrel"/>
    <property type="match status" value="1"/>
</dbReference>
<accession>A0ABR7XVS9</accession>
<dbReference type="Gene3D" id="2.170.130.10">
    <property type="entry name" value="TonB-dependent receptor, plug domain"/>
    <property type="match status" value="1"/>
</dbReference>
<dbReference type="NCBIfam" id="TIGR04056">
    <property type="entry name" value="OMP_RagA_SusC"/>
    <property type="match status" value="1"/>
</dbReference>
<gene>
    <name evidence="14" type="ORF">H8B21_16245</name>
</gene>
<keyword evidence="4" id="KW-0406">Ion transport</keyword>
<dbReference type="Gene3D" id="2.60.40.1120">
    <property type="entry name" value="Carboxypeptidase-like, regulatory domain"/>
    <property type="match status" value="1"/>
</dbReference>
<dbReference type="InterPro" id="IPR036942">
    <property type="entry name" value="Beta-barrel_TonB_sf"/>
</dbReference>
<dbReference type="Pfam" id="PF07660">
    <property type="entry name" value="STN"/>
    <property type="match status" value="1"/>
</dbReference>
<keyword evidence="6" id="KW-0408">Iron</keyword>
<comment type="caution">
    <text evidence="14">The sequence shown here is derived from an EMBL/GenBank/DDBJ whole genome shotgun (WGS) entry which is preliminary data.</text>
</comment>
<dbReference type="InterPro" id="IPR008969">
    <property type="entry name" value="CarboxyPept-like_regulatory"/>
</dbReference>
<evidence type="ECO:0000256" key="5">
    <source>
        <dbReference type="ARBA" id="ARBA00022692"/>
    </source>
</evidence>
<reference evidence="14 15" key="1">
    <citation type="submission" date="2020-08" db="EMBL/GenBank/DDBJ databases">
        <title>Sphingobacterium sp. DN00404 isolated from aquaculture water.</title>
        <authorList>
            <person name="Zhang M."/>
        </authorList>
    </citation>
    <scope>NUCLEOTIDE SEQUENCE [LARGE SCALE GENOMIC DNA]</scope>
    <source>
        <strain evidence="14 15">KCTC 42746</strain>
    </source>
</reference>
<keyword evidence="7 11" id="KW-0798">TonB box</keyword>
<sequence length="1134" mass="124703">MKLTTILLICAFVKASATSFAQHITLSTTNGTLESALKKISEQSNHDFLYSATMLKDAKKVTINVKNVTLEEALELCFRNQPFTYSLTSNTVIVKNKDNAAVIKQTRTVSGYVRNTDGMTLPGVSVRLKGTSKSAVTNERGQYTLELTGENNVLSFSFLGYGIQEISVGNRSTIDVVLVEREEIMDNVVVTALGIQRQKRSLGYAVSDISGDEVTGFGEPNAISAMQGKVAGVNISNTTAGATGSSRVVIRGIRELQGSNQPLYVIDGVPAVNGNIGSADQNGGFDLGDGLADLNPNDIESVSVLKGASAAVLYGSRALNGVILITTKSGKGKKGLGIEYNSSLTTDHISTRLDERQKVYGQGTNGLLPKDATQAGNITANWGPRYSDFNTIIQRDGQERPYDYLENNVQNFFRTGVTAMNTVSLTGGNENHNLRFSYSNVANKDIIPTSGYDRNNFSFRGESKITERLTLEVKGSLMNEKVRNRPALTDDVNNIGNGLIGLAGNFDQAWLQHFENEDGTYINYTGNQYRANPYWTINRTRNDSKKVRTGGSANLIYQIDDNWSAIASAGTDFYNFEFTNFYDLHTPTRTGGQLQLNDLKVREDNFQAMVNFNKEINSAFTIGAMLGGNIMKFNREQTITMGNEIISPGKMLITNFRELLIQPLHPRKEIQSIFGNVELGYNNYLFLNLQGRNDWSSTLPKGNNAYFYPAADLSFVLSDAFNIQSSVLNYAKLRTSYGQVGSDADPYKTDFLYNLTGQSMNGFPMGEILGDVIPNANLRPQRKNSFEVGADLSFLKNRIHLDVTYYNEVTNDVLLDVPVPSPTGYARASLNAAKLKNKGVEILLKTTPVSLENSFKWDLSFNFAKNYNTVVDLSDNLEAYTVAEARWAGATIIAEKGKPFGTILGRDFQKDDAGNIIHGSDGKPLYTDGPVAIGNSLPSWTGGLTNSFSYKGIEFRATIDIRKGGSLFSMTNMMMYDNGSHLATLDGRDSWNEYYQERRAAEDAGLDPDAVDRNGRGFIGVGVNENGEPNDVAINPAEYWRHVSEQVPASFIYDGGYIKLRDVGISYTLPQSMVKRMPIQSVSIGVIGRNLWIIRKNVPNIDPESNYNNGNGQGFEYGSLPGRRSIGFNLNVRF</sequence>
<evidence type="ECO:0000256" key="4">
    <source>
        <dbReference type="ARBA" id="ARBA00022496"/>
    </source>
</evidence>
<name>A0ABR7XVS9_9SPHI</name>
<dbReference type="PROSITE" id="PS52016">
    <property type="entry name" value="TONB_DEPENDENT_REC_3"/>
    <property type="match status" value="1"/>
</dbReference>
<dbReference type="Pfam" id="PF13715">
    <property type="entry name" value="CarbopepD_reg_2"/>
    <property type="match status" value="1"/>
</dbReference>
<keyword evidence="12" id="KW-0732">Signal</keyword>
<evidence type="ECO:0000256" key="2">
    <source>
        <dbReference type="ARBA" id="ARBA00022448"/>
    </source>
</evidence>
<dbReference type="InterPro" id="IPR012910">
    <property type="entry name" value="Plug_dom"/>
</dbReference>
<dbReference type="RefSeq" id="WP_190314840.1">
    <property type="nucleotide sequence ID" value="NZ_JACNYL010000004.1"/>
</dbReference>
<dbReference type="InterPro" id="IPR023997">
    <property type="entry name" value="TonB-dep_OMP_SusC/RagA_CS"/>
</dbReference>
<proteinExistence type="inferred from homology"/>
<dbReference type="EMBL" id="JACNYL010000004">
    <property type="protein sequence ID" value="MBD1423118.1"/>
    <property type="molecule type" value="Genomic_DNA"/>
</dbReference>
<dbReference type="Pfam" id="PF07715">
    <property type="entry name" value="Plug"/>
    <property type="match status" value="1"/>
</dbReference>
<keyword evidence="15" id="KW-1185">Reference proteome</keyword>
<feature type="chain" id="PRO_5046973919" evidence="12">
    <location>
        <begin position="22"/>
        <end position="1134"/>
    </location>
</feature>
<keyword evidence="2 10" id="KW-0813">Transport</keyword>
<evidence type="ECO:0000256" key="7">
    <source>
        <dbReference type="ARBA" id="ARBA00023077"/>
    </source>
</evidence>
<dbReference type="Gene3D" id="2.40.170.20">
    <property type="entry name" value="TonB-dependent receptor, beta-barrel domain"/>
    <property type="match status" value="1"/>
</dbReference>
<dbReference type="Proteomes" id="UP000651112">
    <property type="component" value="Unassembled WGS sequence"/>
</dbReference>
<keyword evidence="3 10" id="KW-1134">Transmembrane beta strand</keyword>
<evidence type="ECO:0000256" key="6">
    <source>
        <dbReference type="ARBA" id="ARBA00023004"/>
    </source>
</evidence>
<protein>
    <submittedName>
        <fullName evidence="14">SusC/RagA family TonB-linked outer membrane protein</fullName>
    </submittedName>
</protein>
<dbReference type="SMART" id="SM00965">
    <property type="entry name" value="STN"/>
    <property type="match status" value="1"/>
</dbReference>
<feature type="signal peptide" evidence="12">
    <location>
        <begin position="1"/>
        <end position="21"/>
    </location>
</feature>
<dbReference type="Gene3D" id="3.55.50.30">
    <property type="match status" value="1"/>
</dbReference>
<evidence type="ECO:0000256" key="10">
    <source>
        <dbReference type="PROSITE-ProRule" id="PRU01360"/>
    </source>
</evidence>
<dbReference type="NCBIfam" id="TIGR04057">
    <property type="entry name" value="SusC_RagA_signa"/>
    <property type="match status" value="1"/>
</dbReference>
<dbReference type="InterPro" id="IPR039426">
    <property type="entry name" value="TonB-dep_rcpt-like"/>
</dbReference>
<dbReference type="SUPFAM" id="SSF49464">
    <property type="entry name" value="Carboxypeptidase regulatory domain-like"/>
    <property type="match status" value="1"/>
</dbReference>
<evidence type="ECO:0000313" key="15">
    <source>
        <dbReference type="Proteomes" id="UP000651112"/>
    </source>
</evidence>
<keyword evidence="8 10" id="KW-0472">Membrane</keyword>
<dbReference type="InterPro" id="IPR000531">
    <property type="entry name" value="Beta-barrel_TonB"/>
</dbReference>
<keyword evidence="4" id="KW-0410">Iron transport</keyword>
<dbReference type="InterPro" id="IPR011662">
    <property type="entry name" value="Secretin/TonB_short_N"/>
</dbReference>
<evidence type="ECO:0000256" key="11">
    <source>
        <dbReference type="RuleBase" id="RU003357"/>
    </source>
</evidence>
<evidence type="ECO:0000256" key="12">
    <source>
        <dbReference type="SAM" id="SignalP"/>
    </source>
</evidence>
<dbReference type="InterPro" id="IPR037066">
    <property type="entry name" value="Plug_dom_sf"/>
</dbReference>
<evidence type="ECO:0000256" key="9">
    <source>
        <dbReference type="ARBA" id="ARBA00023237"/>
    </source>
</evidence>
<evidence type="ECO:0000313" key="14">
    <source>
        <dbReference type="EMBL" id="MBD1423118.1"/>
    </source>
</evidence>
<comment type="similarity">
    <text evidence="10 11">Belongs to the TonB-dependent receptor family.</text>
</comment>
<evidence type="ECO:0000256" key="3">
    <source>
        <dbReference type="ARBA" id="ARBA00022452"/>
    </source>
</evidence>
<keyword evidence="5 10" id="KW-0812">Transmembrane</keyword>
<evidence type="ECO:0000256" key="8">
    <source>
        <dbReference type="ARBA" id="ARBA00023136"/>
    </source>
</evidence>
<evidence type="ECO:0000259" key="13">
    <source>
        <dbReference type="SMART" id="SM00965"/>
    </source>
</evidence>
<keyword evidence="9 10" id="KW-0998">Cell outer membrane</keyword>
<comment type="subcellular location">
    <subcellularLocation>
        <location evidence="1 10">Cell outer membrane</location>
        <topology evidence="1 10">Multi-pass membrane protein</topology>
    </subcellularLocation>
</comment>
<dbReference type="InterPro" id="IPR023996">
    <property type="entry name" value="TonB-dep_OMP_SusC/RagA"/>
</dbReference>
<feature type="domain" description="Secretin/TonB short N-terminal" evidence="13">
    <location>
        <begin position="46"/>
        <end position="97"/>
    </location>
</feature>